<sequence>MTARASQLGRALAGALTCLAASACTLPTSFVCTNSNQCSGGQCIAGGCAFVDDECPSGYRYAPLSSEGLAGKCVPEGFESSVADDSGSGEDTLGMSESGNSAGSETMDADTSDTDPTGESESESGSESESDTNDTDPTDTDPTDTGTTGEIPDTAIAHYSFDDIAVPTIFDSSGNDLHAEMTSLQPTAPAIVGDGLTFTTSDHVIVPIAVLAGRTAFTVEFYVQVSQPTLPRQFLLYYGHESDTAIKPNLTVYVEHTAAPLKTLRVLWTANQTTGLVGTTTLDQGEWHHVGITFSNDGMRVYVDHFLDDDNFFVPALLSPNLAWIQIGGLPTGFGGFVGIIDELRFSEGALTPGEMQPVP</sequence>
<feature type="region of interest" description="Disordered" evidence="1">
    <location>
        <begin position="80"/>
        <end position="152"/>
    </location>
</feature>
<name>A0A2S9YV36_9BACT</name>
<dbReference type="OrthoDB" id="7294637at2"/>
<organism evidence="3 4">
    <name type="scientific">Enhygromyxa salina</name>
    <dbReference type="NCBI Taxonomy" id="215803"/>
    <lineage>
        <taxon>Bacteria</taxon>
        <taxon>Pseudomonadati</taxon>
        <taxon>Myxococcota</taxon>
        <taxon>Polyangia</taxon>
        <taxon>Nannocystales</taxon>
        <taxon>Nannocystaceae</taxon>
        <taxon>Enhygromyxa</taxon>
    </lineage>
</organism>
<comment type="caution">
    <text evidence="3">The sequence shown here is derived from an EMBL/GenBank/DDBJ whole genome shotgun (WGS) entry which is preliminary data.</text>
</comment>
<evidence type="ECO:0000256" key="2">
    <source>
        <dbReference type="SAM" id="SignalP"/>
    </source>
</evidence>
<dbReference type="RefSeq" id="WP_106088436.1">
    <property type="nucleotide sequence ID" value="NZ_PVNL01000034.1"/>
</dbReference>
<evidence type="ECO:0000313" key="3">
    <source>
        <dbReference type="EMBL" id="PRQ08902.1"/>
    </source>
</evidence>
<dbReference type="Gene3D" id="2.60.120.200">
    <property type="match status" value="1"/>
</dbReference>
<gene>
    <name evidence="3" type="ORF">ENSA7_13920</name>
</gene>
<feature type="compositionally biased region" description="Acidic residues" evidence="1">
    <location>
        <begin position="107"/>
        <end position="142"/>
    </location>
</feature>
<dbReference type="SUPFAM" id="SSF49899">
    <property type="entry name" value="Concanavalin A-like lectins/glucanases"/>
    <property type="match status" value="1"/>
</dbReference>
<protein>
    <submittedName>
        <fullName evidence="3">Uncharacterized protein</fullName>
    </submittedName>
</protein>
<feature type="signal peptide" evidence="2">
    <location>
        <begin position="1"/>
        <end position="23"/>
    </location>
</feature>
<dbReference type="PROSITE" id="PS51257">
    <property type="entry name" value="PROKAR_LIPOPROTEIN"/>
    <property type="match status" value="1"/>
</dbReference>
<dbReference type="PANTHER" id="PTHR42535">
    <property type="entry name" value="OOKINETE PROTEIN, PUTATIVE-RELATED"/>
    <property type="match status" value="1"/>
</dbReference>
<feature type="compositionally biased region" description="Polar residues" evidence="1">
    <location>
        <begin position="95"/>
        <end position="104"/>
    </location>
</feature>
<dbReference type="PANTHER" id="PTHR42535:SF2">
    <property type="entry name" value="CHROMOSOME UNDETERMINED SCAFFOLD_146, WHOLE GENOME SHOTGUN SEQUENCE"/>
    <property type="match status" value="1"/>
</dbReference>
<dbReference type="InterPro" id="IPR013320">
    <property type="entry name" value="ConA-like_dom_sf"/>
</dbReference>
<dbReference type="EMBL" id="PVNL01000034">
    <property type="protein sequence ID" value="PRQ08902.1"/>
    <property type="molecule type" value="Genomic_DNA"/>
</dbReference>
<accession>A0A2S9YV36</accession>
<reference evidence="3 4" key="1">
    <citation type="submission" date="2018-03" db="EMBL/GenBank/DDBJ databases">
        <title>Draft Genome Sequences of the Obligatory Marine Myxobacteria Enhygromyxa salina SWB007.</title>
        <authorList>
            <person name="Poehlein A."/>
            <person name="Moghaddam J.A."/>
            <person name="Harms H."/>
            <person name="Alanjari M."/>
            <person name="Koenig G.M."/>
            <person name="Daniel R."/>
            <person name="Schaeberle T.F."/>
        </authorList>
    </citation>
    <scope>NUCLEOTIDE SEQUENCE [LARGE SCALE GENOMIC DNA]</scope>
    <source>
        <strain evidence="3 4">SWB007</strain>
    </source>
</reference>
<keyword evidence="2" id="KW-0732">Signal</keyword>
<evidence type="ECO:0000313" key="4">
    <source>
        <dbReference type="Proteomes" id="UP000238823"/>
    </source>
</evidence>
<dbReference type="Proteomes" id="UP000238823">
    <property type="component" value="Unassembled WGS sequence"/>
</dbReference>
<evidence type="ECO:0000256" key="1">
    <source>
        <dbReference type="SAM" id="MobiDB-lite"/>
    </source>
</evidence>
<proteinExistence type="predicted"/>
<dbReference type="AlphaFoldDB" id="A0A2S9YV36"/>
<feature type="compositionally biased region" description="Low complexity" evidence="1">
    <location>
        <begin position="143"/>
        <end position="152"/>
    </location>
</feature>
<feature type="chain" id="PRO_5015437689" evidence="2">
    <location>
        <begin position="24"/>
        <end position="360"/>
    </location>
</feature>
<dbReference type="Pfam" id="PF13385">
    <property type="entry name" value="Laminin_G_3"/>
    <property type="match status" value="1"/>
</dbReference>